<dbReference type="SUPFAM" id="SSF158997">
    <property type="entry name" value="Trm112p-like"/>
    <property type="match status" value="1"/>
</dbReference>
<protein>
    <recommendedName>
        <fullName evidence="3">Trm112 family protein</fullName>
    </recommendedName>
</protein>
<dbReference type="PATRIC" id="fig|2198.4.peg.393"/>
<dbReference type="EMBL" id="LGGD01000281">
    <property type="protein sequence ID" value="KUK59830.1"/>
    <property type="molecule type" value="Genomic_DNA"/>
</dbReference>
<accession>A0A124FRQ0</accession>
<name>A0A124FRQ0_9EURY</name>
<evidence type="ECO:0008006" key="3">
    <source>
        <dbReference type="Google" id="ProtNLM"/>
    </source>
</evidence>
<evidence type="ECO:0000313" key="2">
    <source>
        <dbReference type="Proteomes" id="UP000054323"/>
    </source>
</evidence>
<dbReference type="Gene3D" id="2.20.25.10">
    <property type="match status" value="1"/>
</dbReference>
<comment type="caution">
    <text evidence="1">The sequence shown here is derived from an EMBL/GenBank/DDBJ whole genome shotgun (WGS) entry which is preliminary data.</text>
</comment>
<gene>
    <name evidence="1" type="ORF">XD82_1779</name>
</gene>
<proteinExistence type="predicted"/>
<dbReference type="Proteomes" id="UP000054323">
    <property type="component" value="Unassembled WGS sequence"/>
</dbReference>
<reference evidence="2" key="1">
    <citation type="journal article" date="2015" name="MBio">
        <title>Genome-Resolved Metagenomic Analysis Reveals Roles for Candidate Phyla and Other Microbial Community Members in Biogeochemical Transformations in Oil Reservoirs.</title>
        <authorList>
            <person name="Hu P."/>
            <person name="Tom L."/>
            <person name="Singh A."/>
            <person name="Thomas B.C."/>
            <person name="Baker B.J."/>
            <person name="Piceno Y.M."/>
            <person name="Andersen G.L."/>
            <person name="Banfield J.F."/>
        </authorList>
    </citation>
    <scope>NUCLEOTIDE SEQUENCE [LARGE SCALE GENOMIC DNA]</scope>
</reference>
<dbReference type="InterPro" id="IPR005651">
    <property type="entry name" value="Trm112-like"/>
</dbReference>
<dbReference type="AlphaFoldDB" id="A0A124FRQ0"/>
<evidence type="ECO:0000313" key="1">
    <source>
        <dbReference type="EMBL" id="KUK59830.1"/>
    </source>
</evidence>
<sequence length="61" mass="6657">MRRNLMDILCCPVCKGDLLLTVTEENGEEVLEGTLRCATCCVDYPISEGIPNLLPQTAGED</sequence>
<dbReference type="NCBIfam" id="NF038101">
    <property type="entry name" value="Trm112_arch"/>
    <property type="match status" value="1"/>
</dbReference>
<dbReference type="Pfam" id="PF03966">
    <property type="entry name" value="Trm112p"/>
    <property type="match status" value="1"/>
</dbReference>
<organism evidence="1 2">
    <name type="scientific">Methanoculleus marisnigri</name>
    <dbReference type="NCBI Taxonomy" id="2198"/>
    <lineage>
        <taxon>Archaea</taxon>
        <taxon>Methanobacteriati</taxon>
        <taxon>Methanobacteriota</taxon>
        <taxon>Stenosarchaea group</taxon>
        <taxon>Methanomicrobia</taxon>
        <taxon>Methanomicrobiales</taxon>
        <taxon>Methanomicrobiaceae</taxon>
        <taxon>Methanoculleus</taxon>
    </lineage>
</organism>